<sequence length="196" mass="22429">MTTWLTSFLFMVVLCYESNAQATIDNKTQFHSRSFGVQGGLSLLENPFVLYPIVGLSYSQTALGFRRHQLAIFSQLDVIMLPTIETKFLFSTSLQYKYISKKRFESAIFLGLNYQLRKLAYDNYQFEDNVLKNKGSYLHQIGPIAGINIGYKLIKKKNYSVSPFFGVSMIKLNKSYKPGVLSGYKPNFTFGLFLNK</sequence>
<evidence type="ECO:0000256" key="1">
    <source>
        <dbReference type="SAM" id="SignalP"/>
    </source>
</evidence>
<dbReference type="Proteomes" id="UP000664795">
    <property type="component" value="Unassembled WGS sequence"/>
</dbReference>
<evidence type="ECO:0000313" key="3">
    <source>
        <dbReference type="Proteomes" id="UP000664795"/>
    </source>
</evidence>
<gene>
    <name evidence="2" type="ORF">J2I48_10745</name>
</gene>
<evidence type="ECO:0008006" key="4">
    <source>
        <dbReference type="Google" id="ProtNLM"/>
    </source>
</evidence>
<reference evidence="2 3" key="1">
    <citation type="submission" date="2021-03" db="EMBL/GenBank/DDBJ databases">
        <title>Fibrella sp. HMF5036 genome sequencing and assembly.</title>
        <authorList>
            <person name="Kang H."/>
            <person name="Kim H."/>
            <person name="Bae S."/>
            <person name="Joh K."/>
        </authorList>
    </citation>
    <scope>NUCLEOTIDE SEQUENCE [LARGE SCALE GENOMIC DNA]</scope>
    <source>
        <strain evidence="2 3">HMF5036</strain>
    </source>
</reference>
<keyword evidence="1" id="KW-0732">Signal</keyword>
<feature type="chain" id="PRO_5036772918" description="Outer membrane protein beta-barrel domain-containing protein" evidence="1">
    <location>
        <begin position="23"/>
        <end position="196"/>
    </location>
</feature>
<accession>A0A939G5L8</accession>
<name>A0A939G5L8_9BACT</name>
<feature type="signal peptide" evidence="1">
    <location>
        <begin position="1"/>
        <end position="22"/>
    </location>
</feature>
<evidence type="ECO:0000313" key="2">
    <source>
        <dbReference type="EMBL" id="MBO0931475.1"/>
    </source>
</evidence>
<dbReference type="EMBL" id="JAFMYU010000007">
    <property type="protein sequence ID" value="MBO0931475.1"/>
    <property type="molecule type" value="Genomic_DNA"/>
</dbReference>
<dbReference type="AlphaFoldDB" id="A0A939G5L8"/>
<comment type="caution">
    <text evidence="2">The sequence shown here is derived from an EMBL/GenBank/DDBJ whole genome shotgun (WGS) entry which is preliminary data.</text>
</comment>
<proteinExistence type="predicted"/>
<protein>
    <recommendedName>
        <fullName evidence="4">Outer membrane protein beta-barrel domain-containing protein</fullName>
    </recommendedName>
</protein>
<keyword evidence="3" id="KW-1185">Reference proteome</keyword>
<organism evidence="2 3">
    <name type="scientific">Fibrella aquatilis</name>
    <dbReference type="NCBI Taxonomy" id="2817059"/>
    <lineage>
        <taxon>Bacteria</taxon>
        <taxon>Pseudomonadati</taxon>
        <taxon>Bacteroidota</taxon>
        <taxon>Cytophagia</taxon>
        <taxon>Cytophagales</taxon>
        <taxon>Spirosomataceae</taxon>
        <taxon>Fibrella</taxon>
    </lineage>
</organism>
<dbReference type="RefSeq" id="WP_207335447.1">
    <property type="nucleotide sequence ID" value="NZ_JAFMYU010000007.1"/>
</dbReference>